<comment type="caution">
    <text evidence="3">The sequence shown here is derived from an EMBL/GenBank/DDBJ whole genome shotgun (WGS) entry which is preliminary data.</text>
</comment>
<evidence type="ECO:0000256" key="1">
    <source>
        <dbReference type="SAM" id="MobiDB-lite"/>
    </source>
</evidence>
<keyword evidence="4" id="KW-1185">Reference proteome</keyword>
<evidence type="ECO:0000313" key="3">
    <source>
        <dbReference type="EMBL" id="KAG0145673.1"/>
    </source>
</evidence>
<feature type="compositionally biased region" description="Polar residues" evidence="1">
    <location>
        <begin position="23"/>
        <end position="33"/>
    </location>
</feature>
<feature type="region of interest" description="Disordered" evidence="1">
    <location>
        <begin position="220"/>
        <end position="274"/>
    </location>
</feature>
<proteinExistence type="predicted"/>
<sequence>MDPSSSAPSFEPPQPAGLRTEITDTASSASLPSVQPAVTEAGKQHATDIKIWKPSADARPPPRPELPDNYFVPTAAEAQRAFQGQVATRERLNDGPMLTKSLREREQSQKLNQRYARFPVTRIRVRFSDRTMLEGAFQSNSTMKVVYAFVKASLKEEVRSQAFILYQTPPRREFKLADPKIGSSTLLDLQLTPSSLFYIKFTDDALNQTQRTPPLLPELLANAQDLPPPPNVDQGTTESSSSISSAIGKGKQKLDDALKNGAKAPKWLQNLKKK</sequence>
<dbReference type="EMBL" id="MU167272">
    <property type="protein sequence ID" value="KAG0145673.1"/>
    <property type="molecule type" value="Genomic_DNA"/>
</dbReference>
<evidence type="ECO:0000313" key="4">
    <source>
        <dbReference type="Proteomes" id="UP000886653"/>
    </source>
</evidence>
<name>A0A9P6TCI5_9BASI</name>
<dbReference type="Proteomes" id="UP000886653">
    <property type="component" value="Unassembled WGS sequence"/>
</dbReference>
<evidence type="ECO:0000259" key="2">
    <source>
        <dbReference type="PROSITE" id="PS50033"/>
    </source>
</evidence>
<dbReference type="SUPFAM" id="SSF54236">
    <property type="entry name" value="Ubiquitin-like"/>
    <property type="match status" value="1"/>
</dbReference>
<dbReference type="PANTHER" id="PTHR46467">
    <property type="entry name" value="TETHER CONTAINING UBX DOMAIN FOR GLUT4"/>
    <property type="match status" value="1"/>
</dbReference>
<feature type="compositionally biased region" description="Basic and acidic residues" evidence="1">
    <location>
        <begin position="42"/>
        <end position="51"/>
    </location>
</feature>
<dbReference type="PANTHER" id="PTHR46467:SF1">
    <property type="entry name" value="TETHER CONTAINING UBX DOMAIN FOR GLUT4"/>
    <property type="match status" value="1"/>
</dbReference>
<dbReference type="InterPro" id="IPR029071">
    <property type="entry name" value="Ubiquitin-like_domsf"/>
</dbReference>
<dbReference type="GO" id="GO:0005737">
    <property type="term" value="C:cytoplasm"/>
    <property type="evidence" value="ECO:0007669"/>
    <property type="project" value="TreeGrafter"/>
</dbReference>
<dbReference type="InterPro" id="IPR001012">
    <property type="entry name" value="UBX_dom"/>
</dbReference>
<dbReference type="AlphaFoldDB" id="A0A9P6TCI5"/>
<protein>
    <recommendedName>
        <fullName evidence="2">UBX domain-containing protein</fullName>
    </recommendedName>
</protein>
<dbReference type="GO" id="GO:0006886">
    <property type="term" value="P:intracellular protein transport"/>
    <property type="evidence" value="ECO:0007669"/>
    <property type="project" value="TreeGrafter"/>
</dbReference>
<dbReference type="SMART" id="SM00166">
    <property type="entry name" value="UBX"/>
    <property type="match status" value="1"/>
</dbReference>
<dbReference type="Gene3D" id="3.10.20.90">
    <property type="entry name" value="Phosphatidylinositol 3-kinase Catalytic Subunit, Chain A, domain 1"/>
    <property type="match status" value="1"/>
</dbReference>
<dbReference type="PROSITE" id="PS50033">
    <property type="entry name" value="UBX"/>
    <property type="match status" value="1"/>
</dbReference>
<feature type="region of interest" description="Disordered" evidence="1">
    <location>
        <begin position="1"/>
        <end position="68"/>
    </location>
</feature>
<dbReference type="GO" id="GO:0012506">
    <property type="term" value="C:vesicle membrane"/>
    <property type="evidence" value="ECO:0007669"/>
    <property type="project" value="TreeGrafter"/>
</dbReference>
<feature type="domain" description="UBX" evidence="2">
    <location>
        <begin position="116"/>
        <end position="199"/>
    </location>
</feature>
<dbReference type="GO" id="GO:0005634">
    <property type="term" value="C:nucleus"/>
    <property type="evidence" value="ECO:0007669"/>
    <property type="project" value="TreeGrafter"/>
</dbReference>
<dbReference type="OrthoDB" id="440781at2759"/>
<accession>A0A9P6TCI5</accession>
<gene>
    <name evidence="3" type="ORF">CROQUDRAFT_658328</name>
</gene>
<reference evidence="3" key="1">
    <citation type="submission" date="2013-11" db="EMBL/GenBank/DDBJ databases">
        <title>Genome sequence of the fusiform rust pathogen reveals effectors for host alternation and coevolution with pine.</title>
        <authorList>
            <consortium name="DOE Joint Genome Institute"/>
            <person name="Smith K."/>
            <person name="Pendleton A."/>
            <person name="Kubisiak T."/>
            <person name="Anderson C."/>
            <person name="Salamov A."/>
            <person name="Aerts A."/>
            <person name="Riley R."/>
            <person name="Clum A."/>
            <person name="Lindquist E."/>
            <person name="Ence D."/>
            <person name="Campbell M."/>
            <person name="Kronenberg Z."/>
            <person name="Feau N."/>
            <person name="Dhillon B."/>
            <person name="Hamelin R."/>
            <person name="Burleigh J."/>
            <person name="Smith J."/>
            <person name="Yandell M."/>
            <person name="Nelson C."/>
            <person name="Grigoriev I."/>
            <person name="Davis J."/>
        </authorList>
    </citation>
    <scope>NUCLEOTIDE SEQUENCE</scope>
    <source>
        <strain evidence="3">G11</strain>
    </source>
</reference>
<organism evidence="3 4">
    <name type="scientific">Cronartium quercuum f. sp. fusiforme G11</name>
    <dbReference type="NCBI Taxonomy" id="708437"/>
    <lineage>
        <taxon>Eukaryota</taxon>
        <taxon>Fungi</taxon>
        <taxon>Dikarya</taxon>
        <taxon>Basidiomycota</taxon>
        <taxon>Pucciniomycotina</taxon>
        <taxon>Pucciniomycetes</taxon>
        <taxon>Pucciniales</taxon>
        <taxon>Coleosporiaceae</taxon>
        <taxon>Cronartium</taxon>
    </lineage>
</organism>
<dbReference type="Pfam" id="PF00789">
    <property type="entry name" value="UBX"/>
    <property type="match status" value="1"/>
</dbReference>